<evidence type="ECO:0000259" key="3">
    <source>
        <dbReference type="Pfam" id="PF13478"/>
    </source>
</evidence>
<protein>
    <submittedName>
        <fullName evidence="4">Xanthine and CO dehydrogenase maturation factor, XdhC/CoxF family</fullName>
    </submittedName>
</protein>
<dbReference type="eggNOG" id="COG1975">
    <property type="taxonomic scope" value="Bacteria"/>
</dbReference>
<proteinExistence type="predicted"/>
<accession>A0A0H4XFJ1</accession>
<evidence type="ECO:0000256" key="1">
    <source>
        <dbReference type="SAM" id="MobiDB-lite"/>
    </source>
</evidence>
<dbReference type="EMBL" id="CP012109">
    <property type="protein sequence ID" value="AKQ66957.1"/>
    <property type="molecule type" value="Genomic_DNA"/>
</dbReference>
<dbReference type="InterPro" id="IPR052698">
    <property type="entry name" value="MoCofactor_Util/Proc"/>
</dbReference>
<keyword evidence="5" id="KW-1185">Reference proteome</keyword>
<dbReference type="InterPro" id="IPR003777">
    <property type="entry name" value="XdhC_CoxI"/>
</dbReference>
<feature type="domain" description="XdhC Rossmann" evidence="3">
    <location>
        <begin position="104"/>
        <end position="246"/>
    </location>
</feature>
<name>A0A0H4XFJ1_9BACT</name>
<dbReference type="Pfam" id="PF02625">
    <property type="entry name" value="XdhC_CoxI"/>
    <property type="match status" value="1"/>
</dbReference>
<dbReference type="KEGG" id="mym:A176_003869"/>
<dbReference type="Gene3D" id="3.40.50.720">
    <property type="entry name" value="NAD(P)-binding Rossmann-like Domain"/>
    <property type="match status" value="1"/>
</dbReference>
<dbReference type="InterPro" id="IPR027051">
    <property type="entry name" value="XdhC_Rossmann_dom"/>
</dbReference>
<dbReference type="PANTHER" id="PTHR30388">
    <property type="entry name" value="ALDEHYDE OXIDOREDUCTASE MOLYBDENUM COFACTOR ASSEMBLY PROTEIN"/>
    <property type="match status" value="1"/>
</dbReference>
<reference evidence="4 5" key="1">
    <citation type="journal article" date="2016" name="PLoS ONE">
        <title>Complete Genome Sequence and Comparative Genomics of a Novel Myxobacterium Myxococcus hansupus.</title>
        <authorList>
            <person name="Sharma G."/>
            <person name="Narwani T."/>
            <person name="Subramanian S."/>
        </authorList>
    </citation>
    <scope>NUCLEOTIDE SEQUENCE [LARGE SCALE GENOMIC DNA]</scope>
    <source>
        <strain evidence="5">mixupus</strain>
    </source>
</reference>
<gene>
    <name evidence="4" type="ORF">A176_003869</name>
</gene>
<dbReference type="AlphaFoldDB" id="A0A0H4XFJ1"/>
<dbReference type="InterPro" id="IPR014308">
    <property type="entry name" value="Xanthine_DH_XdhC"/>
</dbReference>
<dbReference type="NCBIfam" id="TIGR02964">
    <property type="entry name" value="xanthine_xdhC"/>
    <property type="match status" value="1"/>
</dbReference>
<organism evidence="4 5">
    <name type="scientific">Pseudomyxococcus hansupus</name>
    <dbReference type="NCBI Taxonomy" id="1297742"/>
    <lineage>
        <taxon>Bacteria</taxon>
        <taxon>Pseudomonadati</taxon>
        <taxon>Myxococcota</taxon>
        <taxon>Myxococcia</taxon>
        <taxon>Myxococcales</taxon>
        <taxon>Cystobacterineae</taxon>
        <taxon>Myxococcaceae</taxon>
        <taxon>Pseudomyxococcus</taxon>
    </lineage>
</organism>
<dbReference type="RefSeq" id="WP_002640517.1">
    <property type="nucleotide sequence ID" value="NZ_CP012109.1"/>
</dbReference>
<dbReference type="OrthoDB" id="9815497at2"/>
<evidence type="ECO:0000313" key="5">
    <source>
        <dbReference type="Proteomes" id="UP000009026"/>
    </source>
</evidence>
<feature type="region of interest" description="Disordered" evidence="1">
    <location>
        <begin position="254"/>
        <end position="283"/>
    </location>
</feature>
<sequence length="283" mass="30589">MWDWVRQLAEWSRDDVPFAVATVTVCQGSTPAEPGAKLLVRADGTFHGTVGGGHLEQLVLADARACLEKGEPRAYRYPLGSKLGQCCGGVVDVFVEPVNHGPRLYLFGAGHVGQALCRTLDGTPFQVHLVDERPEWLQGERIPASVIRHGDGWDTFASRAVWDARRTYVAVMTHRHDVDQDIIAFALEKPARYVGLIGSNTKWARFRQRLEARGATAAQLARVRCPMGLEIGGKSPQEVAVSIAAGLLQLHHQGANAPGADTDTSAEAPASETPRLRGVSSGE</sequence>
<dbReference type="Proteomes" id="UP000009026">
    <property type="component" value="Chromosome"/>
</dbReference>
<dbReference type="PATRIC" id="fig|1297742.4.peg.3910"/>
<dbReference type="PANTHER" id="PTHR30388:SF6">
    <property type="entry name" value="XANTHINE DEHYDROGENASE SUBUNIT A-RELATED"/>
    <property type="match status" value="1"/>
</dbReference>
<dbReference type="STRING" id="1297742.A176_003869"/>
<evidence type="ECO:0000313" key="4">
    <source>
        <dbReference type="EMBL" id="AKQ66957.1"/>
    </source>
</evidence>
<feature type="domain" description="XdhC- CoxI" evidence="2">
    <location>
        <begin position="11"/>
        <end position="77"/>
    </location>
</feature>
<evidence type="ECO:0000259" key="2">
    <source>
        <dbReference type="Pfam" id="PF02625"/>
    </source>
</evidence>
<dbReference type="Pfam" id="PF13478">
    <property type="entry name" value="XdhC_C"/>
    <property type="match status" value="1"/>
</dbReference>